<evidence type="ECO:0000259" key="12">
    <source>
        <dbReference type="SMART" id="SM00471"/>
    </source>
</evidence>
<evidence type="ECO:0000256" key="6">
    <source>
        <dbReference type="ARBA" id="ARBA00009999"/>
    </source>
</evidence>
<evidence type="ECO:0000256" key="11">
    <source>
        <dbReference type="ARBA" id="ARBA00022842"/>
    </source>
</evidence>
<comment type="cofactor">
    <cofactor evidence="2">
        <name>Mn(2+)</name>
        <dbReference type="ChEBI" id="CHEBI:29035"/>
    </cofactor>
</comment>
<keyword evidence="9" id="KW-0479">Metal-binding</keyword>
<dbReference type="Gene3D" id="1.10.3210.10">
    <property type="entry name" value="Hypothetical protein af1432"/>
    <property type="match status" value="1"/>
</dbReference>
<comment type="catalytic activity">
    <reaction evidence="1">
        <text>a 2'-deoxyribonucleoside 5'-phosphate + H2O = a 2'-deoxyribonucleoside + phosphate</text>
        <dbReference type="Rhea" id="RHEA:36167"/>
        <dbReference type="ChEBI" id="CHEBI:15377"/>
        <dbReference type="ChEBI" id="CHEBI:18274"/>
        <dbReference type="ChEBI" id="CHEBI:43474"/>
        <dbReference type="ChEBI" id="CHEBI:65317"/>
        <dbReference type="EC" id="3.1.3.89"/>
    </reaction>
</comment>
<dbReference type="InterPro" id="IPR006674">
    <property type="entry name" value="HD_domain"/>
</dbReference>
<dbReference type="SMART" id="SM00471">
    <property type="entry name" value="HDc"/>
    <property type="match status" value="1"/>
</dbReference>
<evidence type="ECO:0000256" key="9">
    <source>
        <dbReference type="ARBA" id="ARBA00022723"/>
    </source>
</evidence>
<accession>A0A0H5R6Q2</accession>
<evidence type="ECO:0000256" key="5">
    <source>
        <dbReference type="ARBA" id="ARBA00004074"/>
    </source>
</evidence>
<comment type="cofactor">
    <cofactor evidence="3">
        <name>Co(2+)</name>
        <dbReference type="ChEBI" id="CHEBI:48828"/>
    </cofactor>
</comment>
<dbReference type="GO" id="GO:0046872">
    <property type="term" value="F:metal ion binding"/>
    <property type="evidence" value="ECO:0007669"/>
    <property type="project" value="UniProtKB-KW"/>
</dbReference>
<dbReference type="FunFam" id="1.10.3210.10:FF:000011">
    <property type="entry name" value="HD domain-containing protein 2"/>
    <property type="match status" value="1"/>
</dbReference>
<comment type="function">
    <text evidence="5">Catalyzes the dephosphorylation of the nucleoside 5'-monophosphates deoxyadenosine monophosphate (dAMP), deoxycytidine monophosphate (dCMP), deoxyguanosine monophosphate (dGMP) and deoxythymidine monophosphate (dTMP).</text>
</comment>
<dbReference type="AlphaFoldDB" id="A0A0H5R6Q2"/>
<evidence type="ECO:0000256" key="8">
    <source>
        <dbReference type="ARBA" id="ARBA00012964"/>
    </source>
</evidence>
<dbReference type="PANTHER" id="PTHR11845:SF13">
    <property type="entry name" value="5'-DEOXYNUCLEOTIDASE HDDC2"/>
    <property type="match status" value="1"/>
</dbReference>
<comment type="cofactor">
    <cofactor evidence="4">
        <name>Mg(2+)</name>
        <dbReference type="ChEBI" id="CHEBI:18420"/>
    </cofactor>
</comment>
<organism evidence="13">
    <name type="scientific">Spongospora subterranea</name>
    <dbReference type="NCBI Taxonomy" id="70186"/>
    <lineage>
        <taxon>Eukaryota</taxon>
        <taxon>Sar</taxon>
        <taxon>Rhizaria</taxon>
        <taxon>Endomyxa</taxon>
        <taxon>Phytomyxea</taxon>
        <taxon>Plasmodiophorida</taxon>
        <taxon>Plasmodiophoridae</taxon>
        <taxon>Spongospora</taxon>
    </lineage>
</organism>
<name>A0A0H5R6Q2_9EUKA</name>
<keyword evidence="10" id="KW-0378">Hydrolase</keyword>
<comment type="similarity">
    <text evidence="6">Belongs to the HDDC2 family.</text>
</comment>
<dbReference type="InterPro" id="IPR003607">
    <property type="entry name" value="HD/PDEase_dom"/>
</dbReference>
<evidence type="ECO:0000313" key="13">
    <source>
        <dbReference type="EMBL" id="CRZ09795.1"/>
    </source>
</evidence>
<evidence type="ECO:0000256" key="1">
    <source>
        <dbReference type="ARBA" id="ARBA00001638"/>
    </source>
</evidence>
<dbReference type="GO" id="GO:0005737">
    <property type="term" value="C:cytoplasm"/>
    <property type="evidence" value="ECO:0007669"/>
    <property type="project" value="TreeGrafter"/>
</dbReference>
<dbReference type="SUPFAM" id="SSF109604">
    <property type="entry name" value="HD-domain/PDEase-like"/>
    <property type="match status" value="1"/>
</dbReference>
<evidence type="ECO:0000256" key="4">
    <source>
        <dbReference type="ARBA" id="ARBA00001946"/>
    </source>
</evidence>
<proteinExistence type="inferred from homology"/>
<evidence type="ECO:0000256" key="10">
    <source>
        <dbReference type="ARBA" id="ARBA00022801"/>
    </source>
</evidence>
<dbReference type="EMBL" id="HACM01009353">
    <property type="protein sequence ID" value="CRZ09795.1"/>
    <property type="molecule type" value="Transcribed_RNA"/>
</dbReference>
<evidence type="ECO:0000256" key="7">
    <source>
        <dbReference type="ARBA" id="ARBA00011738"/>
    </source>
</evidence>
<evidence type="ECO:0000256" key="3">
    <source>
        <dbReference type="ARBA" id="ARBA00001941"/>
    </source>
</evidence>
<dbReference type="InterPro" id="IPR039356">
    <property type="entry name" value="YfbR/HDDC2"/>
</dbReference>
<protein>
    <recommendedName>
        <fullName evidence="8">5'-deoxynucleotidase</fullName>
        <ecNumber evidence="8">3.1.3.89</ecNumber>
    </recommendedName>
</protein>
<dbReference type="EC" id="3.1.3.89" evidence="8"/>
<dbReference type="Pfam" id="PF13023">
    <property type="entry name" value="HD_3"/>
    <property type="match status" value="1"/>
</dbReference>
<dbReference type="GO" id="GO:0002953">
    <property type="term" value="F:5'-deoxynucleotidase activity"/>
    <property type="evidence" value="ECO:0007669"/>
    <property type="project" value="UniProtKB-EC"/>
</dbReference>
<comment type="subunit">
    <text evidence="7">Homodimer.</text>
</comment>
<sequence length="192" mass="21726">MSAKLAAHTVLDFMLICGRLKTTKRAGWVRKRVHLPESISDHMYRMGMLSMVLGSDHGSKINSDKCVKMSIVHDLAEAIVGDITPFDGVSNEDKYNMELAAMEKITEPLGQCGAQMLELWKEYSEGKTTEAVLVKDIDKLEMVIQAFEYERDQQMNLNDFFLSTKGKFVLPSTNAIAERIYEIRGENQNTNK</sequence>
<feature type="domain" description="HD/PDEase" evidence="12">
    <location>
        <begin position="35"/>
        <end position="152"/>
    </location>
</feature>
<reference evidence="13" key="1">
    <citation type="submission" date="2015-04" db="EMBL/GenBank/DDBJ databases">
        <title>The genome sequence of the plant pathogenic Rhizarian Plasmodiophora brassicae reveals insights in its biotrophic life cycle and the origin of chitin synthesis.</title>
        <authorList>
            <person name="Schwelm A."/>
            <person name="Fogelqvist J."/>
            <person name="Knaust A."/>
            <person name="Julke S."/>
            <person name="Lilja T."/>
            <person name="Dhandapani V."/>
            <person name="Bonilla-Rosso G."/>
            <person name="Karlsson M."/>
            <person name="Shevchenko A."/>
            <person name="Choi S.R."/>
            <person name="Kim H.G."/>
            <person name="Park J.Y."/>
            <person name="Lim Y.P."/>
            <person name="Ludwig-Muller J."/>
            <person name="Dixelius C."/>
        </authorList>
    </citation>
    <scope>NUCLEOTIDE SEQUENCE</scope>
    <source>
        <tissue evidence="13">Potato root galls</tissue>
    </source>
</reference>
<evidence type="ECO:0000256" key="2">
    <source>
        <dbReference type="ARBA" id="ARBA00001936"/>
    </source>
</evidence>
<keyword evidence="11" id="KW-0460">Magnesium</keyword>
<dbReference type="PANTHER" id="PTHR11845">
    <property type="entry name" value="5'-DEOXYNUCLEOTIDASE HDDC2"/>
    <property type="match status" value="1"/>
</dbReference>
<dbReference type="GO" id="GO:0009159">
    <property type="term" value="P:deoxyribonucleoside monophosphate catabolic process"/>
    <property type="evidence" value="ECO:0007669"/>
    <property type="project" value="UniProtKB-ARBA"/>
</dbReference>